<reference evidence="2 3" key="1">
    <citation type="submission" date="2019-09" db="EMBL/GenBank/DDBJ databases">
        <authorList>
            <person name="Ou C."/>
        </authorList>
    </citation>
    <scope>NUCLEOTIDE SEQUENCE [LARGE SCALE GENOMIC DNA]</scope>
    <source>
        <strain evidence="2">S2</strain>
        <tissue evidence="2">Leaf</tissue>
    </source>
</reference>
<sequence>MSPTSTIAMGDLTALSGIPTDSSATVLEPLPPPHVHHRLPQLLQRLAPSLEREKRRAQAPMSERQPDSTSRKINSKRKP</sequence>
<accession>A0A5N5H3E7</accession>
<evidence type="ECO:0000256" key="1">
    <source>
        <dbReference type="SAM" id="MobiDB-lite"/>
    </source>
</evidence>
<gene>
    <name evidence="2" type="ORF">D8674_024621</name>
</gene>
<reference evidence="3" key="2">
    <citation type="submission" date="2019-10" db="EMBL/GenBank/DDBJ databases">
        <title>A de novo genome assembly of a pear dwarfing rootstock.</title>
        <authorList>
            <person name="Wang F."/>
            <person name="Wang J."/>
            <person name="Li S."/>
            <person name="Zhang Y."/>
            <person name="Fang M."/>
            <person name="Ma L."/>
            <person name="Zhao Y."/>
            <person name="Jiang S."/>
        </authorList>
    </citation>
    <scope>NUCLEOTIDE SEQUENCE [LARGE SCALE GENOMIC DNA]</scope>
</reference>
<dbReference type="AlphaFoldDB" id="A0A5N5H3E7"/>
<dbReference type="EMBL" id="SMOL01000231">
    <property type="protein sequence ID" value="KAB2622439.1"/>
    <property type="molecule type" value="Genomic_DNA"/>
</dbReference>
<dbReference type="Proteomes" id="UP000327157">
    <property type="component" value="Chromosome 4"/>
</dbReference>
<evidence type="ECO:0000313" key="3">
    <source>
        <dbReference type="Proteomes" id="UP000327157"/>
    </source>
</evidence>
<feature type="region of interest" description="Disordered" evidence="1">
    <location>
        <begin position="1"/>
        <end position="79"/>
    </location>
</feature>
<proteinExistence type="predicted"/>
<comment type="caution">
    <text evidence="2">The sequence shown here is derived from an EMBL/GenBank/DDBJ whole genome shotgun (WGS) entry which is preliminary data.</text>
</comment>
<organism evidence="2 3">
    <name type="scientific">Pyrus ussuriensis x Pyrus communis</name>
    <dbReference type="NCBI Taxonomy" id="2448454"/>
    <lineage>
        <taxon>Eukaryota</taxon>
        <taxon>Viridiplantae</taxon>
        <taxon>Streptophyta</taxon>
        <taxon>Embryophyta</taxon>
        <taxon>Tracheophyta</taxon>
        <taxon>Spermatophyta</taxon>
        <taxon>Magnoliopsida</taxon>
        <taxon>eudicotyledons</taxon>
        <taxon>Gunneridae</taxon>
        <taxon>Pentapetalae</taxon>
        <taxon>rosids</taxon>
        <taxon>fabids</taxon>
        <taxon>Rosales</taxon>
        <taxon>Rosaceae</taxon>
        <taxon>Amygdaloideae</taxon>
        <taxon>Maleae</taxon>
        <taxon>Pyrus</taxon>
    </lineage>
</organism>
<name>A0A5N5H3E7_9ROSA</name>
<reference evidence="2 3" key="3">
    <citation type="submission" date="2019-11" db="EMBL/GenBank/DDBJ databases">
        <title>A de novo genome assembly of a pear dwarfing rootstock.</title>
        <authorList>
            <person name="Wang F."/>
            <person name="Wang J."/>
            <person name="Li S."/>
            <person name="Zhang Y."/>
            <person name="Fang M."/>
            <person name="Ma L."/>
            <person name="Zhao Y."/>
            <person name="Jiang S."/>
        </authorList>
    </citation>
    <scope>NUCLEOTIDE SEQUENCE [LARGE SCALE GENOMIC DNA]</scope>
    <source>
        <strain evidence="2">S2</strain>
        <tissue evidence="2">Leaf</tissue>
    </source>
</reference>
<keyword evidence="3" id="KW-1185">Reference proteome</keyword>
<protein>
    <submittedName>
        <fullName evidence="2">F-box protein</fullName>
    </submittedName>
</protein>
<evidence type="ECO:0000313" key="2">
    <source>
        <dbReference type="EMBL" id="KAB2622439.1"/>
    </source>
</evidence>